<protein>
    <submittedName>
        <fullName evidence="10">Permease</fullName>
    </submittedName>
</protein>
<comment type="subcellular location">
    <subcellularLocation>
        <location evidence="1">Cell membrane</location>
        <topology evidence="1">Multi-pass membrane protein</topology>
    </subcellularLocation>
</comment>
<dbReference type="Pfam" id="PF12704">
    <property type="entry name" value="MacB_PCD"/>
    <property type="match status" value="1"/>
</dbReference>
<evidence type="ECO:0000256" key="3">
    <source>
        <dbReference type="ARBA" id="ARBA00022692"/>
    </source>
</evidence>
<dbReference type="Pfam" id="PF02687">
    <property type="entry name" value="FtsX"/>
    <property type="match status" value="1"/>
</dbReference>
<proteinExistence type="inferred from homology"/>
<comment type="caution">
    <text evidence="10">The sequence shown here is derived from an EMBL/GenBank/DDBJ whole genome shotgun (WGS) entry which is preliminary data.</text>
</comment>
<evidence type="ECO:0000256" key="5">
    <source>
        <dbReference type="ARBA" id="ARBA00023136"/>
    </source>
</evidence>
<dbReference type="InterPro" id="IPR050250">
    <property type="entry name" value="Macrolide_Exporter_MacB"/>
</dbReference>
<evidence type="ECO:0000256" key="2">
    <source>
        <dbReference type="ARBA" id="ARBA00022475"/>
    </source>
</evidence>
<evidence type="ECO:0000256" key="1">
    <source>
        <dbReference type="ARBA" id="ARBA00004651"/>
    </source>
</evidence>
<dbReference type="InterPro" id="IPR025857">
    <property type="entry name" value="MacB_PCD"/>
</dbReference>
<evidence type="ECO:0000256" key="7">
    <source>
        <dbReference type="SAM" id="Phobius"/>
    </source>
</evidence>
<dbReference type="EMBL" id="RDSM01000002">
    <property type="protein sequence ID" value="RXH56591.1"/>
    <property type="molecule type" value="Genomic_DNA"/>
</dbReference>
<keyword evidence="3 7" id="KW-0812">Transmembrane</keyword>
<dbReference type="RefSeq" id="WP_241654717.1">
    <property type="nucleotide sequence ID" value="NZ_RDSM01000002.1"/>
</dbReference>
<evidence type="ECO:0000256" key="6">
    <source>
        <dbReference type="ARBA" id="ARBA00038076"/>
    </source>
</evidence>
<evidence type="ECO:0000313" key="11">
    <source>
        <dbReference type="Proteomes" id="UP000289437"/>
    </source>
</evidence>
<gene>
    <name evidence="10" type="ORF">GRAN_3448</name>
</gene>
<feature type="transmembrane region" description="Helical" evidence="7">
    <location>
        <begin position="21"/>
        <end position="43"/>
    </location>
</feature>
<comment type="similarity">
    <text evidence="6">Belongs to the ABC-4 integral membrane protein family.</text>
</comment>
<reference evidence="10 11" key="1">
    <citation type="submission" date="2018-11" db="EMBL/GenBank/DDBJ databases">
        <authorList>
            <person name="Mardanov A.V."/>
            <person name="Ravin N.V."/>
            <person name="Dedysh S.N."/>
        </authorList>
    </citation>
    <scope>NUCLEOTIDE SEQUENCE [LARGE SCALE GENOMIC DNA]</scope>
    <source>
        <strain evidence="10 11">AF10</strain>
    </source>
</reference>
<feature type="domain" description="MacB-like periplasmic core" evidence="9">
    <location>
        <begin position="22"/>
        <end position="244"/>
    </location>
</feature>
<feature type="transmembrane region" description="Helical" evidence="7">
    <location>
        <begin position="285"/>
        <end position="306"/>
    </location>
</feature>
<dbReference type="GO" id="GO:0005886">
    <property type="term" value="C:plasma membrane"/>
    <property type="evidence" value="ECO:0007669"/>
    <property type="project" value="UniProtKB-SubCell"/>
</dbReference>
<feature type="transmembrane region" description="Helical" evidence="7">
    <location>
        <begin position="374"/>
        <end position="399"/>
    </location>
</feature>
<dbReference type="GO" id="GO:0022857">
    <property type="term" value="F:transmembrane transporter activity"/>
    <property type="evidence" value="ECO:0007669"/>
    <property type="project" value="TreeGrafter"/>
</dbReference>
<feature type="transmembrane region" description="Helical" evidence="7">
    <location>
        <begin position="430"/>
        <end position="449"/>
    </location>
</feature>
<keyword evidence="2" id="KW-1003">Cell membrane</keyword>
<dbReference type="InterPro" id="IPR003838">
    <property type="entry name" value="ABC3_permease_C"/>
</dbReference>
<evidence type="ECO:0000256" key="4">
    <source>
        <dbReference type="ARBA" id="ARBA00022989"/>
    </source>
</evidence>
<evidence type="ECO:0000259" key="8">
    <source>
        <dbReference type="Pfam" id="PF02687"/>
    </source>
</evidence>
<evidence type="ECO:0000259" key="9">
    <source>
        <dbReference type="Pfam" id="PF12704"/>
    </source>
</evidence>
<dbReference type="PANTHER" id="PTHR30572">
    <property type="entry name" value="MEMBRANE COMPONENT OF TRANSPORTER-RELATED"/>
    <property type="match status" value="1"/>
</dbReference>
<feature type="transmembrane region" description="Helical" evidence="7">
    <location>
        <begin position="339"/>
        <end position="362"/>
    </location>
</feature>
<dbReference type="Proteomes" id="UP000289437">
    <property type="component" value="Unassembled WGS sequence"/>
</dbReference>
<dbReference type="PANTHER" id="PTHR30572:SF4">
    <property type="entry name" value="ABC TRANSPORTER PERMEASE YTRF"/>
    <property type="match status" value="1"/>
</dbReference>
<keyword evidence="4 7" id="KW-1133">Transmembrane helix</keyword>
<name>A0A4Q0T4W5_9BACT</name>
<accession>A0A4Q0T4W5</accession>
<keyword evidence="11" id="KW-1185">Reference proteome</keyword>
<keyword evidence="5 7" id="KW-0472">Membrane</keyword>
<evidence type="ECO:0000313" key="10">
    <source>
        <dbReference type="EMBL" id="RXH56591.1"/>
    </source>
</evidence>
<sequence length="458" mass="48787">MTALFRDLRIAVRHLLKAPGFTATAVLMLAFGIGATTAIFSIVEGVLLRPLPFAEPGRLMVLSDIIEGTHVSASNEVGVTAPDIVDYAGGTHSFAALGGYNETTFELSAGADPAVVHGAWLTPGVFPTLAVQPILGRVFTQQEDEQHQQVAVLSYSTWQSRFHASTNIIGQKILLDRKPYVVIGVMPRTFEFPLATGHLNRTEVWVPTSFTAQQLKNNIGNWSYHMVGRLKPGVTPAQATTDATATAAEIMRSYPAFLSSFHIHPVVRPLQEETIEEARPLIRTLFFAVAVVLLIACANLAGLLLVRAIRRRREMAVRLALGATAATLLRQAMLESLVLSIAGGLLGLTLASAALRAGIAFLPESLPRIGEIALDGHVVAFALTLAILTGILCGIAPAFSAANASVNEALKEGGRTGTSGGSHARLRSTLVVAEIAIAMVLLAASGLLLRSFERMRAR</sequence>
<organism evidence="10 11">
    <name type="scientific">Granulicella sibirica</name>
    <dbReference type="NCBI Taxonomy" id="2479048"/>
    <lineage>
        <taxon>Bacteria</taxon>
        <taxon>Pseudomonadati</taxon>
        <taxon>Acidobacteriota</taxon>
        <taxon>Terriglobia</taxon>
        <taxon>Terriglobales</taxon>
        <taxon>Acidobacteriaceae</taxon>
        <taxon>Granulicella</taxon>
    </lineage>
</organism>
<feature type="domain" description="ABC3 transporter permease C-terminal" evidence="8">
    <location>
        <begin position="287"/>
        <end position="405"/>
    </location>
</feature>
<dbReference type="AlphaFoldDB" id="A0A4Q0T4W5"/>
<reference evidence="11" key="2">
    <citation type="submission" date="2019-02" db="EMBL/GenBank/DDBJ databases">
        <title>Granulicella sibirica sp. nov., a psychrotolerant acidobacterium isolated from an organic soil layer in forested tundra, West Siberia.</title>
        <authorList>
            <person name="Oshkin I.Y."/>
            <person name="Kulichevskaya I.S."/>
            <person name="Rijpstra W.I.C."/>
            <person name="Sinninghe Damste J.S."/>
            <person name="Rakitin A.L."/>
            <person name="Ravin N.V."/>
            <person name="Dedysh S.N."/>
        </authorList>
    </citation>
    <scope>NUCLEOTIDE SEQUENCE [LARGE SCALE GENOMIC DNA]</scope>
    <source>
        <strain evidence="11">AF10</strain>
    </source>
</reference>